<comment type="caution">
    <text evidence="2">The sequence shown here is derived from an EMBL/GenBank/DDBJ whole genome shotgun (WGS) entry which is preliminary data.</text>
</comment>
<dbReference type="RefSeq" id="WP_050058994.1">
    <property type="nucleotide sequence ID" value="NZ_JACHEK010000004.1"/>
</dbReference>
<dbReference type="AlphaFoldDB" id="A0A841JV21"/>
<dbReference type="EMBL" id="JACHEK010000004">
    <property type="protein sequence ID" value="MBB6144375.1"/>
    <property type="molecule type" value="Genomic_DNA"/>
</dbReference>
<feature type="transmembrane region" description="Helical" evidence="1">
    <location>
        <begin position="171"/>
        <end position="188"/>
    </location>
</feature>
<name>A0A841JV21_9BACT</name>
<evidence type="ECO:0000313" key="3">
    <source>
        <dbReference type="Proteomes" id="UP000538666"/>
    </source>
</evidence>
<keyword evidence="1" id="KW-0812">Transmembrane</keyword>
<accession>A0A841JV21</accession>
<proteinExistence type="predicted"/>
<gene>
    <name evidence="2" type="ORF">HNQ77_002327</name>
</gene>
<reference evidence="2 3" key="1">
    <citation type="submission" date="2020-08" db="EMBL/GenBank/DDBJ databases">
        <title>Genomic Encyclopedia of Type Strains, Phase IV (KMG-IV): sequencing the most valuable type-strain genomes for metagenomic binning, comparative biology and taxonomic classification.</title>
        <authorList>
            <person name="Goeker M."/>
        </authorList>
    </citation>
    <scope>NUCLEOTIDE SEQUENCE [LARGE SCALE GENOMIC DNA]</scope>
    <source>
        <strain evidence="2 3">DSM 103733</strain>
    </source>
</reference>
<keyword evidence="1" id="KW-0472">Membrane</keyword>
<evidence type="ECO:0000313" key="2">
    <source>
        <dbReference type="EMBL" id="MBB6144375.1"/>
    </source>
</evidence>
<dbReference type="Proteomes" id="UP000538666">
    <property type="component" value="Unassembled WGS sequence"/>
</dbReference>
<protein>
    <submittedName>
        <fullName evidence="2">Uncharacterized protein</fullName>
    </submittedName>
</protein>
<keyword evidence="3" id="KW-1185">Reference proteome</keyword>
<keyword evidence="1" id="KW-1133">Transmembrane helix</keyword>
<dbReference type="OrthoDB" id="116279at2"/>
<feature type="transmembrane region" description="Helical" evidence="1">
    <location>
        <begin position="74"/>
        <end position="93"/>
    </location>
</feature>
<organism evidence="2 3">
    <name type="scientific">Silvibacterium bohemicum</name>
    <dbReference type="NCBI Taxonomy" id="1577686"/>
    <lineage>
        <taxon>Bacteria</taxon>
        <taxon>Pseudomonadati</taxon>
        <taxon>Acidobacteriota</taxon>
        <taxon>Terriglobia</taxon>
        <taxon>Terriglobales</taxon>
        <taxon>Acidobacteriaceae</taxon>
        <taxon>Silvibacterium</taxon>
    </lineage>
</organism>
<evidence type="ECO:0000256" key="1">
    <source>
        <dbReference type="SAM" id="Phobius"/>
    </source>
</evidence>
<sequence length="203" mass="22122">MSRLIEVYCLFVSVRSRLIRLAPSVTAITLMAGNTGLLLRRGLHPNLETAVGFLWIASDYALRQKSRHPIAAPRINAAGIILGSLLLSASGFHVGHIDWNRVRTPLGYIPGAAVVGFQNELRRFGQYLKASRFSMARFCGAVLRHPYALSALLCSYGVVELMKSALYAHDMGLVAISAAYGLGTLFLSQLDYGRAEGKLDDAQ</sequence>